<evidence type="ECO:0000256" key="1">
    <source>
        <dbReference type="SAM" id="MobiDB-lite"/>
    </source>
</evidence>
<feature type="compositionally biased region" description="Polar residues" evidence="1">
    <location>
        <begin position="1"/>
        <end position="15"/>
    </location>
</feature>
<proteinExistence type="predicted"/>
<evidence type="ECO:0000313" key="2">
    <source>
        <dbReference type="EMBL" id="CAG5123920.1"/>
    </source>
</evidence>
<feature type="compositionally biased region" description="Polar residues" evidence="1">
    <location>
        <begin position="281"/>
        <end position="290"/>
    </location>
</feature>
<feature type="region of interest" description="Disordered" evidence="1">
    <location>
        <begin position="255"/>
        <end position="318"/>
    </location>
</feature>
<feature type="compositionally biased region" description="Polar residues" evidence="1">
    <location>
        <begin position="1324"/>
        <end position="1339"/>
    </location>
</feature>
<gene>
    <name evidence="2" type="ORF">CUNI_LOCUS9478</name>
</gene>
<feature type="region of interest" description="Disordered" evidence="1">
    <location>
        <begin position="1308"/>
        <end position="1344"/>
    </location>
</feature>
<feature type="region of interest" description="Disordered" evidence="1">
    <location>
        <begin position="1205"/>
        <end position="1226"/>
    </location>
</feature>
<feature type="region of interest" description="Disordered" evidence="1">
    <location>
        <begin position="1254"/>
        <end position="1275"/>
    </location>
</feature>
<feature type="region of interest" description="Disordered" evidence="1">
    <location>
        <begin position="1"/>
        <end position="35"/>
    </location>
</feature>
<feature type="region of interest" description="Disordered" evidence="1">
    <location>
        <begin position="960"/>
        <end position="981"/>
    </location>
</feature>
<comment type="caution">
    <text evidence="2">The sequence shown here is derived from an EMBL/GenBank/DDBJ whole genome shotgun (WGS) entry which is preliminary data.</text>
</comment>
<feature type="compositionally biased region" description="Polar residues" evidence="1">
    <location>
        <begin position="972"/>
        <end position="981"/>
    </location>
</feature>
<feature type="region of interest" description="Disordered" evidence="1">
    <location>
        <begin position="492"/>
        <end position="511"/>
    </location>
</feature>
<feature type="compositionally biased region" description="Polar residues" evidence="1">
    <location>
        <begin position="686"/>
        <end position="704"/>
    </location>
</feature>
<feature type="compositionally biased region" description="Low complexity" evidence="1">
    <location>
        <begin position="2459"/>
        <end position="2475"/>
    </location>
</feature>
<feature type="region of interest" description="Disordered" evidence="1">
    <location>
        <begin position="545"/>
        <end position="573"/>
    </location>
</feature>
<dbReference type="OrthoDB" id="6107277at2759"/>
<keyword evidence="3" id="KW-1185">Reference proteome</keyword>
<feature type="region of interest" description="Disordered" evidence="1">
    <location>
        <begin position="199"/>
        <end position="240"/>
    </location>
</feature>
<feature type="region of interest" description="Disordered" evidence="1">
    <location>
        <begin position="1106"/>
        <end position="1139"/>
    </location>
</feature>
<organism evidence="2 3">
    <name type="scientific">Candidula unifasciata</name>
    <dbReference type="NCBI Taxonomy" id="100452"/>
    <lineage>
        <taxon>Eukaryota</taxon>
        <taxon>Metazoa</taxon>
        <taxon>Spiralia</taxon>
        <taxon>Lophotrochozoa</taxon>
        <taxon>Mollusca</taxon>
        <taxon>Gastropoda</taxon>
        <taxon>Heterobranchia</taxon>
        <taxon>Euthyneura</taxon>
        <taxon>Panpulmonata</taxon>
        <taxon>Eupulmonata</taxon>
        <taxon>Stylommatophora</taxon>
        <taxon>Helicina</taxon>
        <taxon>Helicoidea</taxon>
        <taxon>Geomitridae</taxon>
        <taxon>Candidula</taxon>
    </lineage>
</organism>
<feature type="compositionally biased region" description="Polar residues" evidence="1">
    <location>
        <begin position="2377"/>
        <end position="2391"/>
    </location>
</feature>
<feature type="compositionally biased region" description="Basic residues" evidence="1">
    <location>
        <begin position="2417"/>
        <end position="2427"/>
    </location>
</feature>
<sequence length="2693" mass="290694">MNHQLETGSQSNNPDQQGSSQGRGRPPGRHAARPLVMDYGQPDDVEEVDEGHLFHVDMAFVHGIIIEQVGHNPLAQTAGTVPPATIGQDMFVQTPLPEPVVEHVRSDVDVTAGPEVSVSVTPHSFHEQDTNAGVNHAIGHHTGISSPIQLLTTASLPYNNNTTDRPAVVTVSVSPVDEFLRQSISETEAAETLSVNTREHAQSMEDGGRTQASSNTGVCTSDPTDTCRGLPAFTNDDTTAESLETISLSGLLDEIRPPTHANTDHPDGVQPFSIAFPGATQPASRQGDNPDSTRSRQEADVTEKPATNSKTDASADSSYDDILDEQEMLASAENDFVILPAREAASPVMVPAERTQQDADSLLEQVIKGKSDQTLGPNIASHDPRLCSDSADKGNDIGIKGSLVCDTDRAGDDGGVDDDHGTLASSRAEAVSADEWKGDTGDSVNGIYCDVSENSCRGDNSCPDWPMLVATSSTASQANKGGHILEKSLDHERNTQSNGRDSHLDTHGTHARTDQCHWGDILATVRHVRHQRIPIEQDTVMDSVVNSTPQTGEHTNKQTENEASVIPGKAHSSEDLPYSDVVCLSSPRTRGSLPARSCPHASEVPSGTGCTGEGCAALSQCELLVTADTTSRCGTDNQMVARDVTDVTSSDAAFEINTEITRGTNTYAASNMVEPRNQTDARIDTNRNMSWSPTRCSTSPQNIISPRKNASAKTNEITSQREKIYTSGNRIPSPTENWSIYNKSIISSRENESTYSKDMISPRQNGSIYSKEMISPRENGSTYSKDMISPRQNGSIYSKEMISPRENESTYSKDMISPRQNGSIYGKEMISPRENGSTSSKDMISLRENSSTYSKGMISPRENGSTSSKDMISLRENSSTYSKGMISPRENGSTSSKDMISLRENSSTYSKGMISPRENGNTYNKGMIYPRADGSPYSNGMISPRENESTYNKGMISTEENGSISCKDMNSPRENGSTSSKRILSTRKEIIDRKDTISPLERGMTSTALLPTAENPASNNTVSFPLPQSECGDIVDSAAPSVPCTLNPADPPANVGSCTHILAGNTKVRGVIERALSPRQTHSCAGRMLLLKAPINHDTVVASGLRSQQASSASDTSQGVLSSISSDNSGGRTIPLSADLQASPGTTQQLHIASTCPSLAEILGKEEHFTTNAAQSCNHMVPSPRLEFLDTQNCHRSLPSMNVESTAGTLLAPARRDESTDSSVSLLPKFQDNVQRLPASTSARDQSDLGSWLVSQDANSGQRQVSVTPRGSQANVSMSLSEPDILDPLTCSGVPGPASTRIISAALPADTEDLHGSATDRTRSPVTAGSASQQSSSHVAESPDKVFRDKILQAEMDDSTPTQGSGDAGTCSSHTSHISCDCYSDVGAMMSADVQDIVEMVPGDYPDSFEMMPGDAPHSGVMMSGNVPDNAETMSADVADNVEMMSGHFPDNVEAFSCFTVRMSGVTSCGSKTYTEAGTSDKAYDGQEMCCHKHCRDELPSAGEWCRYNNTNGVEGLRAERNKHITCCKATSHTGHQVVDNNHSRSDLHTDLSPEQCQGCNVSLRDWLAYLIIQNLETQNVTSDQSEVRDDGQHTGQQGRIGGEETTACPAIDTALSDRCEGVRFSDQGSHRSQRVVRDVFSPWETDDDCRSSDIGSQIGDDEDEGGDETQTHIRASPSGRVFMRSQSAEEVGIKDDVVMTAPGENWVMHSLDGQDQFERHPNTSLQSIPKCQEQRYAEINLQVEGPAPAQEANTDNIGLVNVIEESDPFYGRPSGVGDTTGTDLHLEPTRPMVEDLIPVGEGAHAVVSERSPATNGGAWCPSLGRSVDACVLPDNRIRATSAVVTGSPREFERGVNKEDMASTEENLAERIRESSEEQELVTRDNAARAETSSWWPDKAADCVHQMAHDYFSLTQLQLNGCQVGESDPNLLVHETNPCSPERLATPVHLVRSSAAENSLDTIDKMASLYGFISGEVEEFGARKGTGNLRMTGNDIAETRSGSIITGSSSVDLNTELASSGGWQLPPSMPGVTSKCETLDLEQYVIMPTVGPSQVYTERLTRHDQCPTAQVILEATDKWLSRITDICKSPDFLTSTSNSQQLHALAAHCKSEILAISRSPHFTDKGDVASRASTPGSRRCRGHISGAGGHKEDCPEIFEMMGLPEDTAASEHLLPSKNVFTPRPPSSGCRNPFTSLRLRSAKFKTLGSGPATASAGVQAESLGSPPCQALMPSTPAAMCVESGTSLPQDRACVSSSNLISNDIYEKTGDIHDSIDNLPSPRVDREAKDVVGGVTLNNDTGTKQVEDEDTRGNSYHKSELPESGPGNSSSGKLFKRRFAGCQRRQKSEQEPDVTGSSWSRDKSQDGADSRPRSDCRTPYTSAVQTPATTSFECISDETDSGDRTTTPAMSTPQVYSRAHTHTGRHGNPRSRPTLQPKHSGPHHTAIARKQDIPRSKQPQITATATKSAATTTKSAAIATKSAATTTKTTHGKCMKMTTPTVLTSTRDMCPNGKPPPAITSTRGQCPTLAPPTTTPAEKETVGQDLPAKHINRVKIEPLKVKAAGKSKPCKGITMQEFERIQQNRHLSEAFARINSSKACVDCHMDSRYLDKHGPSLRRRRERVNYNCLIALENIKFLEMLRYKKSVYRRDGQLQDFKKNYRKMLEMGKHADQWPDMGLLDYSLYDKAGSDIARF</sequence>
<accession>A0A8S3Z828</accession>
<feature type="compositionally biased region" description="Polar residues" evidence="1">
    <location>
        <begin position="2402"/>
        <end position="2413"/>
    </location>
</feature>
<feature type="compositionally biased region" description="Polar residues" evidence="1">
    <location>
        <begin position="210"/>
        <end position="224"/>
    </location>
</feature>
<dbReference type="Proteomes" id="UP000678393">
    <property type="component" value="Unassembled WGS sequence"/>
</dbReference>
<feature type="compositionally biased region" description="Polar residues" evidence="1">
    <location>
        <begin position="305"/>
        <end position="317"/>
    </location>
</feature>
<protein>
    <submittedName>
        <fullName evidence="2">Uncharacterized protein</fullName>
    </submittedName>
</protein>
<feature type="compositionally biased region" description="Polar residues" evidence="1">
    <location>
        <begin position="1115"/>
        <end position="1131"/>
    </location>
</feature>
<dbReference type="EMBL" id="CAJHNH020001657">
    <property type="protein sequence ID" value="CAG5123920.1"/>
    <property type="molecule type" value="Genomic_DNA"/>
</dbReference>
<feature type="compositionally biased region" description="Basic and acidic residues" evidence="1">
    <location>
        <begin position="1312"/>
        <end position="1323"/>
    </location>
</feature>
<feature type="region of interest" description="Disordered" evidence="1">
    <location>
        <begin position="1627"/>
        <end position="1679"/>
    </location>
</feature>
<reference evidence="2" key="1">
    <citation type="submission" date="2021-04" db="EMBL/GenBank/DDBJ databases">
        <authorList>
            <consortium name="Molecular Ecology Group"/>
        </authorList>
    </citation>
    <scope>NUCLEOTIDE SEQUENCE</scope>
</reference>
<feature type="compositionally biased region" description="Basic and acidic residues" evidence="1">
    <location>
        <begin position="199"/>
        <end position="208"/>
    </location>
</feature>
<evidence type="ECO:0000313" key="3">
    <source>
        <dbReference type="Proteomes" id="UP000678393"/>
    </source>
</evidence>
<feature type="compositionally biased region" description="Basic and acidic residues" evidence="1">
    <location>
        <begin position="255"/>
        <end position="267"/>
    </location>
</feature>
<feature type="region of interest" description="Disordered" evidence="1">
    <location>
        <begin position="1581"/>
        <end position="1607"/>
    </location>
</feature>
<feature type="region of interest" description="Disordered" evidence="1">
    <location>
        <begin position="809"/>
        <end position="841"/>
    </location>
</feature>
<feature type="region of interest" description="Disordered" evidence="1">
    <location>
        <begin position="2289"/>
        <end position="2475"/>
    </location>
</feature>
<feature type="compositionally biased region" description="Basic and acidic residues" evidence="1">
    <location>
        <begin position="291"/>
        <end position="303"/>
    </location>
</feature>
<feature type="region of interest" description="Disordered" evidence="1">
    <location>
        <begin position="2125"/>
        <end position="2146"/>
    </location>
</feature>
<feature type="region of interest" description="Disordered" evidence="1">
    <location>
        <begin position="686"/>
        <end position="717"/>
    </location>
</feature>
<name>A0A8S3Z828_9EUPU</name>
<feature type="compositionally biased region" description="Basic and acidic residues" evidence="1">
    <location>
        <begin position="2358"/>
        <end position="2374"/>
    </location>
</feature>